<keyword evidence="2" id="KW-0812">Transmembrane</keyword>
<feature type="transmembrane region" description="Helical" evidence="2">
    <location>
        <begin position="37"/>
        <end position="59"/>
    </location>
</feature>
<feature type="transmembrane region" description="Helical" evidence="2">
    <location>
        <begin position="71"/>
        <end position="88"/>
    </location>
</feature>
<dbReference type="AlphaFoldDB" id="A0A919CRL0"/>
<reference evidence="3" key="2">
    <citation type="submission" date="2020-09" db="EMBL/GenBank/DDBJ databases">
        <authorList>
            <person name="Sun Q."/>
            <person name="Kim S."/>
        </authorList>
    </citation>
    <scope>NUCLEOTIDE SEQUENCE</scope>
    <source>
        <strain evidence="3">KCTC 42651</strain>
    </source>
</reference>
<keyword evidence="4" id="KW-1185">Reference proteome</keyword>
<evidence type="ECO:0000313" key="4">
    <source>
        <dbReference type="Proteomes" id="UP000630353"/>
    </source>
</evidence>
<accession>A0A919CRL0</accession>
<feature type="compositionally biased region" description="Basic and acidic residues" evidence="1">
    <location>
        <begin position="1"/>
        <end position="12"/>
    </location>
</feature>
<feature type="region of interest" description="Disordered" evidence="1">
    <location>
        <begin position="1"/>
        <end position="31"/>
    </location>
</feature>
<evidence type="ECO:0000313" key="3">
    <source>
        <dbReference type="EMBL" id="GHD58337.1"/>
    </source>
</evidence>
<comment type="caution">
    <text evidence="3">The sequence shown here is derived from an EMBL/GenBank/DDBJ whole genome shotgun (WGS) entry which is preliminary data.</text>
</comment>
<organism evidence="3 4">
    <name type="scientific">Thalassobaculum fulvum</name>
    <dbReference type="NCBI Taxonomy" id="1633335"/>
    <lineage>
        <taxon>Bacteria</taxon>
        <taxon>Pseudomonadati</taxon>
        <taxon>Pseudomonadota</taxon>
        <taxon>Alphaproteobacteria</taxon>
        <taxon>Rhodospirillales</taxon>
        <taxon>Thalassobaculaceae</taxon>
        <taxon>Thalassobaculum</taxon>
    </lineage>
</organism>
<dbReference type="EMBL" id="BMZS01000010">
    <property type="protein sequence ID" value="GHD58337.1"/>
    <property type="molecule type" value="Genomic_DNA"/>
</dbReference>
<gene>
    <name evidence="3" type="ORF">GCM10017083_41150</name>
</gene>
<evidence type="ECO:0000256" key="1">
    <source>
        <dbReference type="SAM" id="MobiDB-lite"/>
    </source>
</evidence>
<dbReference type="RefSeq" id="WP_189993135.1">
    <property type="nucleotide sequence ID" value="NZ_BMZS01000010.1"/>
</dbReference>
<keyword evidence="2" id="KW-0472">Membrane</keyword>
<dbReference type="Proteomes" id="UP000630353">
    <property type="component" value="Unassembled WGS sequence"/>
</dbReference>
<feature type="compositionally biased region" description="Acidic residues" evidence="1">
    <location>
        <begin position="128"/>
        <end position="138"/>
    </location>
</feature>
<feature type="compositionally biased region" description="Basic and acidic residues" evidence="1">
    <location>
        <begin position="116"/>
        <end position="127"/>
    </location>
</feature>
<proteinExistence type="predicted"/>
<sequence length="138" mass="15582">MKDPEDSHREDREPDDEDDTDPVPAEPDRPSLWQWPVVRGVANGALFAVMLSVIQVYGLFREARPLDDESLAGNIGAGVVFGFVMYIVELWRWHRRAKPGGAGPARADRNAAAAEAARRMVERRLERDDDSEDETPRR</sequence>
<keyword evidence="2" id="KW-1133">Transmembrane helix</keyword>
<protein>
    <submittedName>
        <fullName evidence="3">Uncharacterized protein</fullName>
    </submittedName>
</protein>
<feature type="region of interest" description="Disordered" evidence="1">
    <location>
        <begin position="98"/>
        <end position="138"/>
    </location>
</feature>
<evidence type="ECO:0000256" key="2">
    <source>
        <dbReference type="SAM" id="Phobius"/>
    </source>
</evidence>
<reference evidence="3" key="1">
    <citation type="journal article" date="2014" name="Int. J. Syst. Evol. Microbiol.">
        <title>Complete genome sequence of Corynebacterium casei LMG S-19264T (=DSM 44701T), isolated from a smear-ripened cheese.</title>
        <authorList>
            <consortium name="US DOE Joint Genome Institute (JGI-PGF)"/>
            <person name="Walter F."/>
            <person name="Albersmeier A."/>
            <person name="Kalinowski J."/>
            <person name="Ruckert C."/>
        </authorList>
    </citation>
    <scope>NUCLEOTIDE SEQUENCE</scope>
    <source>
        <strain evidence="3">KCTC 42651</strain>
    </source>
</reference>
<name>A0A919CRL0_9PROT</name>